<feature type="region of interest" description="Disordered" evidence="1">
    <location>
        <begin position="45"/>
        <end position="167"/>
    </location>
</feature>
<protein>
    <submittedName>
        <fullName evidence="2">Uncharacterized protein</fullName>
    </submittedName>
</protein>
<reference evidence="2 3" key="1">
    <citation type="journal article" date="2018" name="Proc. Natl. Acad. Sci. U.S.A.">
        <title>Draft genome sequence of Camellia sinensis var. sinensis provides insights into the evolution of the tea genome and tea quality.</title>
        <authorList>
            <person name="Wei C."/>
            <person name="Yang H."/>
            <person name="Wang S."/>
            <person name="Zhao J."/>
            <person name="Liu C."/>
            <person name="Gao L."/>
            <person name="Xia E."/>
            <person name="Lu Y."/>
            <person name="Tai Y."/>
            <person name="She G."/>
            <person name="Sun J."/>
            <person name="Cao H."/>
            <person name="Tong W."/>
            <person name="Gao Q."/>
            <person name="Li Y."/>
            <person name="Deng W."/>
            <person name="Jiang X."/>
            <person name="Wang W."/>
            <person name="Chen Q."/>
            <person name="Zhang S."/>
            <person name="Li H."/>
            <person name="Wu J."/>
            <person name="Wang P."/>
            <person name="Li P."/>
            <person name="Shi C."/>
            <person name="Zheng F."/>
            <person name="Jian J."/>
            <person name="Huang B."/>
            <person name="Shan D."/>
            <person name="Shi M."/>
            <person name="Fang C."/>
            <person name="Yue Y."/>
            <person name="Li F."/>
            <person name="Li D."/>
            <person name="Wei S."/>
            <person name="Han B."/>
            <person name="Jiang C."/>
            <person name="Yin Y."/>
            <person name="Xia T."/>
            <person name="Zhang Z."/>
            <person name="Bennetzen J.L."/>
            <person name="Zhao S."/>
            <person name="Wan X."/>
        </authorList>
    </citation>
    <scope>NUCLEOTIDE SEQUENCE [LARGE SCALE GENOMIC DNA]</scope>
    <source>
        <strain evidence="3">cv. Shuchazao</strain>
        <tissue evidence="2">Leaf</tissue>
    </source>
</reference>
<sequence>MDSVEFGPEALVDSRVAHHCGFDIDVVDSMLGKAIPRYRDEYMGQDNRRRSCNRSRGRYNRDGHWERERDYRHQSRSHDGSPDYHKDHGRGRYDDERRSRSRSYGSASPARCSPSPRRNPSPRKTPPSRGGSPDERNRKVRSPTPKSVSPHGRATDSRSPSPRSDADVTTSFLRLIASRSLWSNWFLGILFVGMR</sequence>
<gene>
    <name evidence="2" type="ORF">TEA_011281</name>
</gene>
<dbReference type="EMBL" id="SDRB02013523">
    <property type="protein sequence ID" value="THF94747.1"/>
    <property type="molecule type" value="Genomic_DNA"/>
</dbReference>
<dbReference type="Proteomes" id="UP000306102">
    <property type="component" value="Unassembled WGS sequence"/>
</dbReference>
<evidence type="ECO:0000313" key="2">
    <source>
        <dbReference type="EMBL" id="THF94747.1"/>
    </source>
</evidence>
<proteinExistence type="predicted"/>
<comment type="caution">
    <text evidence="2">The sequence shown here is derived from an EMBL/GenBank/DDBJ whole genome shotgun (WGS) entry which is preliminary data.</text>
</comment>
<dbReference type="STRING" id="542762.A0A4S4CYK6"/>
<evidence type="ECO:0000313" key="3">
    <source>
        <dbReference type="Proteomes" id="UP000306102"/>
    </source>
</evidence>
<dbReference type="AlphaFoldDB" id="A0A4S4CYK6"/>
<feature type="compositionally biased region" description="Low complexity" evidence="1">
    <location>
        <begin position="102"/>
        <end position="116"/>
    </location>
</feature>
<organism evidence="2 3">
    <name type="scientific">Camellia sinensis var. sinensis</name>
    <name type="common">China tea</name>
    <dbReference type="NCBI Taxonomy" id="542762"/>
    <lineage>
        <taxon>Eukaryota</taxon>
        <taxon>Viridiplantae</taxon>
        <taxon>Streptophyta</taxon>
        <taxon>Embryophyta</taxon>
        <taxon>Tracheophyta</taxon>
        <taxon>Spermatophyta</taxon>
        <taxon>Magnoliopsida</taxon>
        <taxon>eudicotyledons</taxon>
        <taxon>Gunneridae</taxon>
        <taxon>Pentapetalae</taxon>
        <taxon>asterids</taxon>
        <taxon>Ericales</taxon>
        <taxon>Theaceae</taxon>
        <taxon>Camellia</taxon>
    </lineage>
</organism>
<evidence type="ECO:0000256" key="1">
    <source>
        <dbReference type="SAM" id="MobiDB-lite"/>
    </source>
</evidence>
<feature type="compositionally biased region" description="Basic and acidic residues" evidence="1">
    <location>
        <begin position="59"/>
        <end position="98"/>
    </location>
</feature>
<name>A0A4S4CYK6_CAMSN</name>
<keyword evidence="3" id="KW-1185">Reference proteome</keyword>
<accession>A0A4S4CYK6</accession>